<dbReference type="SUPFAM" id="SSF47336">
    <property type="entry name" value="ACP-like"/>
    <property type="match status" value="2"/>
</dbReference>
<evidence type="ECO:0000259" key="9">
    <source>
        <dbReference type="PROSITE" id="PS50075"/>
    </source>
</evidence>
<dbReference type="PANTHER" id="PTHR45681:SF6">
    <property type="entry name" value="POLYKETIDE SYNTHASE 37"/>
    <property type="match status" value="1"/>
</dbReference>
<evidence type="ECO:0000256" key="2">
    <source>
        <dbReference type="ARBA" id="ARBA00022553"/>
    </source>
</evidence>
<dbReference type="SUPFAM" id="SSF55048">
    <property type="entry name" value="Probable ACP-binding domain of malonyl-CoA ACP transacylase"/>
    <property type="match status" value="1"/>
</dbReference>
<evidence type="ECO:0000313" key="13">
    <source>
        <dbReference type="Proteomes" id="UP000191408"/>
    </source>
</evidence>
<dbReference type="EMBL" id="MDYM01000011">
    <property type="protein sequence ID" value="OQD62827.1"/>
    <property type="molecule type" value="Genomic_DNA"/>
</dbReference>
<evidence type="ECO:0000259" key="10">
    <source>
        <dbReference type="PROSITE" id="PS52004"/>
    </source>
</evidence>
<evidence type="ECO:0000313" key="12">
    <source>
        <dbReference type="EMBL" id="OQD62827.1"/>
    </source>
</evidence>
<dbReference type="InterPro" id="IPR020841">
    <property type="entry name" value="PKS_Beta-ketoAc_synthase_dom"/>
</dbReference>
<evidence type="ECO:0008006" key="14">
    <source>
        <dbReference type="Google" id="ProtNLM"/>
    </source>
</evidence>
<dbReference type="SMART" id="SM00827">
    <property type="entry name" value="PKS_AT"/>
    <property type="match status" value="1"/>
</dbReference>
<keyword evidence="13" id="KW-1185">Reference proteome</keyword>
<comment type="caution">
    <text evidence="12">The sequence shown here is derived from an EMBL/GenBank/DDBJ whole genome shotgun (WGS) entry which is preliminary data.</text>
</comment>
<dbReference type="InterPro" id="IPR006162">
    <property type="entry name" value="Ppantetheine_attach_site"/>
</dbReference>
<dbReference type="Gene3D" id="3.40.50.720">
    <property type="entry name" value="NAD(P)-binding Rossmann-like Domain"/>
    <property type="match status" value="1"/>
</dbReference>
<dbReference type="Proteomes" id="UP000191408">
    <property type="component" value="Unassembled WGS sequence"/>
</dbReference>
<dbReference type="Pfam" id="PF00550">
    <property type="entry name" value="PP-binding"/>
    <property type="match status" value="2"/>
</dbReference>
<dbReference type="OrthoDB" id="329835at2759"/>
<dbReference type="PROSITE" id="PS50075">
    <property type="entry name" value="CARRIER"/>
    <property type="match status" value="2"/>
</dbReference>
<feature type="region of interest" description="N-terminal hotdog fold" evidence="7">
    <location>
        <begin position="1292"/>
        <end position="1434"/>
    </location>
</feature>
<accession>A0A1V6NE34</accession>
<protein>
    <recommendedName>
        <fullName evidence="14">Carrier domain-containing protein</fullName>
    </recommendedName>
</protein>
<dbReference type="InterPro" id="IPR001227">
    <property type="entry name" value="Ac_transferase_dom_sf"/>
</dbReference>
<dbReference type="PROSITE" id="PS52004">
    <property type="entry name" value="KS3_2"/>
    <property type="match status" value="1"/>
</dbReference>
<dbReference type="InterPro" id="IPR029063">
    <property type="entry name" value="SAM-dependent_MTases_sf"/>
</dbReference>
<keyword evidence="1" id="KW-0596">Phosphopantetheine</keyword>
<dbReference type="InterPro" id="IPR020806">
    <property type="entry name" value="PKS_PP-bd"/>
</dbReference>
<dbReference type="SUPFAM" id="SSF51735">
    <property type="entry name" value="NAD(P)-binding Rossmann-fold domains"/>
    <property type="match status" value="1"/>
</dbReference>
<dbReference type="Pfam" id="PF00698">
    <property type="entry name" value="Acyl_transf_1"/>
    <property type="match status" value="1"/>
</dbReference>
<dbReference type="InterPro" id="IPR013217">
    <property type="entry name" value="Methyltransf_12"/>
</dbReference>
<evidence type="ECO:0000256" key="3">
    <source>
        <dbReference type="ARBA" id="ARBA00022679"/>
    </source>
</evidence>
<evidence type="ECO:0000256" key="6">
    <source>
        <dbReference type="ARBA" id="ARBA00023315"/>
    </source>
</evidence>
<dbReference type="SMART" id="SM01294">
    <property type="entry name" value="PKS_PP_betabranch"/>
    <property type="match status" value="1"/>
</dbReference>
<dbReference type="Pfam" id="PF18558">
    <property type="entry name" value="HTH_51"/>
    <property type="match status" value="1"/>
</dbReference>
<dbReference type="GO" id="GO:0006633">
    <property type="term" value="P:fatty acid biosynthetic process"/>
    <property type="evidence" value="ECO:0007669"/>
    <property type="project" value="InterPro"/>
</dbReference>
<keyword evidence="3" id="KW-0808">Transferase</keyword>
<gene>
    <name evidence="12" type="ORF">PENPOL_c011G09910</name>
</gene>
<dbReference type="Pfam" id="PF02801">
    <property type="entry name" value="Ketoacyl-synt_C"/>
    <property type="match status" value="1"/>
</dbReference>
<dbReference type="SUPFAM" id="SSF53901">
    <property type="entry name" value="Thiolase-like"/>
    <property type="match status" value="1"/>
</dbReference>
<dbReference type="InterPro" id="IPR032088">
    <property type="entry name" value="SAT"/>
</dbReference>
<dbReference type="Pfam" id="PF07993">
    <property type="entry name" value="NAD_binding_4"/>
    <property type="match status" value="1"/>
</dbReference>
<dbReference type="InterPro" id="IPR014030">
    <property type="entry name" value="Ketoacyl_synth_N"/>
</dbReference>
<name>A0A1V6NE34_PENPO</name>
<sequence length="2694" mass="295417">MTFPVSNLPAEETVLLFGPQALSSEASALNALRTKIVAEERHRWIRHTIADLPSVLQSAIQHCPDLARQATWASSELQQLSSWLSTGSRAAVLDALTLPNTILTPLVVTSQLIQYIEYLDLIRSSTNDRDDFLPSNLQATSEALGLCTGILSALAVSSSNTRLQLENYGSVAIRLAMLIGLVVDARDLSEAHRSSKSMATRWHSEEQKQKLLSIIASDPETYISVHYDENRATITSPAMKTGAIRQVLISVGISVSDIALRGRFHWHGHAADIEPLIKFCDIDERFQFADTAALILPNRSFASENHPRGGPLHAAAIRSILVEPAQWVDTVKAVHGSTLISPAAKVVSFGAERCIPPSILTTLSDRVLYMEEQDPISRSALSRHSSSDDIAVVGMSAKVAGADDLEGFWDILCKGASQHKEVPAERFNFETVHRKVDPKRKWFGNFLNDPDKFDHKFFKKSPREAESMDPQQRQLLQIAYQAVEQTGYFQNASPDVRIGCYMGVCCVDYENNLACYEPNAFTATGHLRGFIAGKVSHYFGWTGPALTIDTACSSSAVAVHQACRSILNGECTAALAGGTHVMTSPLWFQNLAGASFLSKTGQCKPFDDKADGYCRGEGVATVFLKKLSAALEDGDQILGVISGTAVQQNENCTPIVVPNQPSLSSIFGSVLDKAGLCPEQITVVEAHGTGTPVGDPVEYSSVSKALGGPRRSQNLILGSVKGLVGHCECASGIVSLIKVLLMIQKGIIPPQASFDTLNPAIQKSPTDGIQIARQVAAWDVPFRAALINNYGASGSNASMVITQPPPTSAAIHRTATTQRVPFWFSALDEKSLQAYVTAFLKYLHGQGKPLSLQDLAFNLSRQSNRSLQRRLLFASQSVEELQMQLTGYQKSDPIVNASTRPALRPLILCFGGQVSKFIGLSRSLYEEVAVLRGHLNRCNRRCIALGIGSIFPAIFQRTPIDDIVTLQTSLFALQYACAKSWIDAGAQPVAVLGHSFGELTALCVADSLSLDDALSMIAARARVIRDFWGPERGSMMALEGDLDIVQQLLVTANSTIPDQESAGIACYNGPRSFTVAGSTRAVEAVDASRLGSPSFASVKAKRLDVTNAFHSKLVDPLRSRLNEATRGLTFREPSKIRIERSTNTCPEKTIDNPGSYVADHMRLPVYFHHALQRVDSEFPNAIYLEAGSSSTITVMASRALQGLAGRHFQAVNITTDRAWDNLVDTTLSLWNAGLGVSFWAHVSAQTTHYAPLLLPPYQFEKSRHWLENKKLPQKEFVEASASEGGTETPKLPETLLSFVGYQDPDHYHARFRVNTTFPEYEKLMTAHLIINTAPICPATVQMDIAVEGLKALVPTIGSEAQPQIHGVDNQTPICADRSQSVWLDLTSEDGPKKSRWRFRFFGTSTASDQSPPQKQADAGTTFTTGTLIVLPMDDEQTRLDFSRYARLTGHARCIDLLDHSADADEILQGRTIYKTFANIVDYGEQYRGLQRLVGKGQLSAGRVLRAYNPKTWFDAHLSDAFAQVVGIWLNCMTERDTTELYVARGFEKWIRSPDMDSLGGRPNSYDVLAYHQGPQKNSCLSDIFVFHPTTGQLVEAILGFQFIRVPRAGMVKLLTRLTRDEKAMATNTKPAELVSPIRAVEKPSPSHISDTKVSAPKKQDKRPASPKPNLFPKLSSILADLTGTEPEEIRIDSELAEIGVDSLMAMEVVSEIENAFKCSLSLDDVADITTMAQLVRVVQSTLDPGNSEASLDSTDDENENQAPSPAETELTDVSVGVGVNTADLLAYFAECLGVDESELSVSAPLKDLGVDSLLSMEVRGELEDKFRFKLDDSLVLEELSIEELHRDLPGAQVAPEVPDSAAPPAPAPAPQGLLGSGPAPGNVPSTIPVEDILAAFRETKSAGDSFITSNGCSNYVKEVLPKQTQLCILHTLEAFEEMGSSIRALKYGERLTLFTPRTEHIPLIARLAEMLETQSGLIKVVDGPGLTVLRTEAVYPAASSTNLREELRQKYPEYQNVNELIFYVGSHLHRALRGEIDGIKLIFGNVEGRKLVSGLYGDWIMNICYYQQMEDFLSRLVSRLPPGSGPLRILEMGAGTGGTSKWLIPLLARLEIPVEYTFTDLAPSLVAGARKTFKQYASMMKFRAHDIEQEPADDLINTQHIVVASNAVHATHSLVESATKLKKVLLPNGILMMLEMIEPLYWIDMIFGLFEGWWLFVDGRRHALTPPARWRTDLQAAGFGRVDWSDGLLPENTINKLIIAVACDPDPTENIQQSSSSHIIPTDPHTLADRKRVVDDYVRKHTLGFDISLPVSGICRQALGHGVVITGGTGSVGAHVVARLAQMPSVTKVICLNRRGQQEARERQMQSLATKGLSLPEEALAKIQVLETDLAKPQLGLSLEAYKSLLESTTHIMHNAWAMSIKRPVQGFESQFRIMRNLIEFARDLSSPGGPPVSFQFISSIATVGHYPIWKQDPHVPEERLSLDAVLPIGYGDAKYICELMLDHTLRGDSQRFHTSTVRLGQVGASNISGYWNPVEHLSFLFKSAQTINHLPDLHGPLSWTPVDDVAGTLVDLLFVEDPYPIYHIDNPIRQPWQEMLPILADALGIPPDSRLPFDEWVACVRDFPANALDKDQNPATVLADFLEQDFQRMSAGGLLLDTTKSREHSPTLRAVGPVSPDLARKFIQYWKSIGFIA</sequence>
<dbReference type="Gene3D" id="3.30.70.3290">
    <property type="match status" value="1"/>
</dbReference>
<dbReference type="PROSITE" id="PS52019">
    <property type="entry name" value="PKS_MFAS_DH"/>
    <property type="match status" value="1"/>
</dbReference>
<dbReference type="InterPro" id="IPR014031">
    <property type="entry name" value="Ketoacyl_synth_C"/>
</dbReference>
<dbReference type="GO" id="GO:0004315">
    <property type="term" value="F:3-oxoacyl-[acyl-carrier-protein] synthase activity"/>
    <property type="evidence" value="ECO:0007669"/>
    <property type="project" value="InterPro"/>
</dbReference>
<dbReference type="Pfam" id="PF00109">
    <property type="entry name" value="ketoacyl-synt"/>
    <property type="match status" value="1"/>
</dbReference>
<keyword evidence="4" id="KW-0521">NADP</keyword>
<dbReference type="PROSITE" id="PS00012">
    <property type="entry name" value="PHOSPHOPANTETHEINE"/>
    <property type="match status" value="2"/>
</dbReference>
<dbReference type="PROSITE" id="PS00606">
    <property type="entry name" value="KS3_1"/>
    <property type="match status" value="1"/>
</dbReference>
<keyword evidence="6" id="KW-0012">Acyltransferase</keyword>
<keyword evidence="5" id="KW-0511">Multifunctional enzyme</keyword>
<feature type="region of interest" description="C-terminal hotdog fold" evidence="7">
    <location>
        <begin position="1464"/>
        <end position="1611"/>
    </location>
</feature>
<dbReference type="Gene3D" id="1.10.1200.10">
    <property type="entry name" value="ACP-like"/>
    <property type="match status" value="2"/>
</dbReference>
<dbReference type="SUPFAM" id="SSF53335">
    <property type="entry name" value="S-adenosyl-L-methionine-dependent methyltransferases"/>
    <property type="match status" value="1"/>
</dbReference>
<dbReference type="InterPro" id="IPR036291">
    <property type="entry name" value="NAD(P)-bd_dom_sf"/>
</dbReference>
<dbReference type="InterPro" id="IPR050444">
    <property type="entry name" value="Polyketide_Synthase"/>
</dbReference>
<evidence type="ECO:0000256" key="4">
    <source>
        <dbReference type="ARBA" id="ARBA00022857"/>
    </source>
</evidence>
<dbReference type="PANTHER" id="PTHR45681">
    <property type="entry name" value="POLYKETIDE SYNTHASE 44-RELATED"/>
    <property type="match status" value="1"/>
</dbReference>
<dbReference type="Gene3D" id="3.40.50.150">
    <property type="entry name" value="Vaccinia Virus protein VP39"/>
    <property type="match status" value="1"/>
</dbReference>
<dbReference type="Gene3D" id="3.10.129.110">
    <property type="entry name" value="Polyketide synthase dehydratase"/>
    <property type="match status" value="1"/>
</dbReference>
<dbReference type="InterPro" id="IPR014043">
    <property type="entry name" value="Acyl_transferase_dom"/>
</dbReference>
<feature type="domain" description="Carrier" evidence="9">
    <location>
        <begin position="1778"/>
        <end position="1852"/>
    </location>
</feature>
<dbReference type="InterPro" id="IPR041068">
    <property type="entry name" value="HTH_51"/>
</dbReference>
<proteinExistence type="predicted"/>
<reference evidence="13" key="1">
    <citation type="journal article" date="2017" name="Nat. Microbiol.">
        <title>Global analysis of biosynthetic gene clusters reveals vast potential of secondary metabolite production in Penicillium species.</title>
        <authorList>
            <person name="Nielsen J.C."/>
            <person name="Grijseels S."/>
            <person name="Prigent S."/>
            <person name="Ji B."/>
            <person name="Dainat J."/>
            <person name="Nielsen K.F."/>
            <person name="Frisvad J.C."/>
            <person name="Workman M."/>
            <person name="Nielsen J."/>
        </authorList>
    </citation>
    <scope>NUCLEOTIDE SEQUENCE [LARGE SCALE GENOMIC DNA]</scope>
    <source>
        <strain evidence="13">IBT 4502</strain>
    </source>
</reference>
<evidence type="ECO:0000256" key="8">
    <source>
        <dbReference type="SAM" id="MobiDB-lite"/>
    </source>
</evidence>
<feature type="compositionally biased region" description="Low complexity" evidence="8">
    <location>
        <begin position="1870"/>
        <end position="1880"/>
    </location>
</feature>
<feature type="domain" description="Carrier" evidence="9">
    <location>
        <begin position="1668"/>
        <end position="1742"/>
    </location>
</feature>
<dbReference type="InterPro" id="IPR049900">
    <property type="entry name" value="PKS_mFAS_DH"/>
</dbReference>
<dbReference type="STRING" id="60169.A0A1V6NE34"/>
<feature type="compositionally biased region" description="Polar residues" evidence="8">
    <location>
        <begin position="1743"/>
        <end position="1752"/>
    </location>
</feature>
<dbReference type="InterPro" id="IPR016036">
    <property type="entry name" value="Malonyl_transacylase_ACP-bd"/>
</dbReference>
<dbReference type="InterPro" id="IPR013120">
    <property type="entry name" value="FAR_NAD-bd"/>
</dbReference>
<dbReference type="InterPro" id="IPR016035">
    <property type="entry name" value="Acyl_Trfase/lysoPLipase"/>
</dbReference>
<feature type="region of interest" description="Disordered" evidence="8">
    <location>
        <begin position="1637"/>
        <end position="1671"/>
    </location>
</feature>
<evidence type="ECO:0000259" key="11">
    <source>
        <dbReference type="PROSITE" id="PS52019"/>
    </source>
</evidence>
<organism evidence="12 13">
    <name type="scientific">Penicillium polonicum</name>
    <dbReference type="NCBI Taxonomy" id="60169"/>
    <lineage>
        <taxon>Eukaryota</taxon>
        <taxon>Fungi</taxon>
        <taxon>Dikarya</taxon>
        <taxon>Ascomycota</taxon>
        <taxon>Pezizomycotina</taxon>
        <taxon>Eurotiomycetes</taxon>
        <taxon>Eurotiomycetidae</taxon>
        <taxon>Eurotiales</taxon>
        <taxon>Aspergillaceae</taxon>
        <taxon>Penicillium</taxon>
    </lineage>
</organism>
<keyword evidence="2" id="KW-0597">Phosphoprotein</keyword>
<feature type="region of interest" description="Disordered" evidence="8">
    <location>
        <begin position="1743"/>
        <end position="1770"/>
    </location>
</feature>
<evidence type="ECO:0000256" key="1">
    <source>
        <dbReference type="ARBA" id="ARBA00022450"/>
    </source>
</evidence>
<feature type="active site" description="Proton donor; for dehydratase activity" evidence="7">
    <location>
        <position position="1519"/>
    </location>
</feature>
<feature type="domain" description="PKS/mFAS DH" evidence="11">
    <location>
        <begin position="1292"/>
        <end position="1611"/>
    </location>
</feature>
<dbReference type="InterPro" id="IPR036736">
    <property type="entry name" value="ACP-like_sf"/>
</dbReference>
<dbReference type="SMART" id="SM00825">
    <property type="entry name" value="PKS_KS"/>
    <property type="match status" value="1"/>
</dbReference>
<evidence type="ECO:0000256" key="7">
    <source>
        <dbReference type="PROSITE-ProRule" id="PRU01363"/>
    </source>
</evidence>
<dbReference type="InterPro" id="IPR018201">
    <property type="entry name" value="Ketoacyl_synth_AS"/>
</dbReference>
<dbReference type="Pfam" id="PF08242">
    <property type="entry name" value="Methyltransf_12"/>
    <property type="match status" value="1"/>
</dbReference>
<feature type="region of interest" description="Disordered" evidence="8">
    <location>
        <begin position="1853"/>
        <end position="1881"/>
    </location>
</feature>
<feature type="domain" description="Ketosynthase family 3 (KS3)" evidence="10">
    <location>
        <begin position="387"/>
        <end position="803"/>
    </location>
</feature>
<dbReference type="CDD" id="cd00833">
    <property type="entry name" value="PKS"/>
    <property type="match status" value="1"/>
</dbReference>
<dbReference type="Pfam" id="PF16073">
    <property type="entry name" value="SAT"/>
    <property type="match status" value="1"/>
</dbReference>
<dbReference type="GO" id="GO:0030639">
    <property type="term" value="P:polyketide biosynthetic process"/>
    <property type="evidence" value="ECO:0007669"/>
    <property type="project" value="UniProtKB-ARBA"/>
</dbReference>
<dbReference type="GO" id="GO:0031177">
    <property type="term" value="F:phosphopantetheine binding"/>
    <property type="evidence" value="ECO:0007669"/>
    <property type="project" value="InterPro"/>
</dbReference>
<dbReference type="SUPFAM" id="SSF52151">
    <property type="entry name" value="FabD/lysophospholipase-like"/>
    <property type="match status" value="1"/>
</dbReference>
<dbReference type="InterPro" id="IPR042104">
    <property type="entry name" value="PKS_dehydratase_sf"/>
</dbReference>
<dbReference type="Gene3D" id="3.40.47.10">
    <property type="match status" value="1"/>
</dbReference>
<dbReference type="Gene3D" id="3.40.366.10">
    <property type="entry name" value="Malonyl-Coenzyme A Acyl Carrier Protein, domain 2"/>
    <property type="match status" value="2"/>
</dbReference>
<feature type="active site" description="Proton acceptor; for dehydratase activity" evidence="7">
    <location>
        <position position="1327"/>
    </location>
</feature>
<evidence type="ECO:0000256" key="5">
    <source>
        <dbReference type="ARBA" id="ARBA00023268"/>
    </source>
</evidence>
<dbReference type="SMART" id="SM00823">
    <property type="entry name" value="PKS_PP"/>
    <property type="match status" value="2"/>
</dbReference>
<dbReference type="InterPro" id="IPR016039">
    <property type="entry name" value="Thiolase-like"/>
</dbReference>
<dbReference type="InterPro" id="IPR009081">
    <property type="entry name" value="PP-bd_ACP"/>
</dbReference>